<evidence type="ECO:0000313" key="7">
    <source>
        <dbReference type="Proteomes" id="UP000247810"/>
    </source>
</evidence>
<dbReference type="GO" id="GO:0043386">
    <property type="term" value="P:mycotoxin biosynthetic process"/>
    <property type="evidence" value="ECO:0007669"/>
    <property type="project" value="UniProtKB-ARBA"/>
</dbReference>
<dbReference type="Gene3D" id="1.10.600.10">
    <property type="entry name" value="Farnesyl Diphosphate Synthase"/>
    <property type="match status" value="2"/>
</dbReference>
<keyword evidence="4" id="KW-0460">Magnesium</keyword>
<evidence type="ECO:0000313" key="6">
    <source>
        <dbReference type="EMBL" id="PYH98475.1"/>
    </source>
</evidence>
<accession>A0A319DLL3</accession>
<dbReference type="Proteomes" id="UP000247810">
    <property type="component" value="Unassembled WGS sequence"/>
</dbReference>
<dbReference type="GO" id="GO:0004659">
    <property type="term" value="F:prenyltransferase activity"/>
    <property type="evidence" value="ECO:0007669"/>
    <property type="project" value="InterPro"/>
</dbReference>
<dbReference type="PANTHER" id="PTHR12001">
    <property type="entry name" value="GERANYLGERANYL PYROPHOSPHATE SYNTHASE"/>
    <property type="match status" value="1"/>
</dbReference>
<gene>
    <name evidence="6" type="ORF">BO71DRAFT_459976</name>
</gene>
<evidence type="ECO:0000256" key="4">
    <source>
        <dbReference type="ARBA" id="ARBA00022842"/>
    </source>
</evidence>
<dbReference type="InterPro" id="IPR008949">
    <property type="entry name" value="Isoprenoid_synthase_dom_sf"/>
</dbReference>
<evidence type="ECO:0000256" key="2">
    <source>
        <dbReference type="ARBA" id="ARBA00022679"/>
    </source>
</evidence>
<dbReference type="SUPFAM" id="SSF48576">
    <property type="entry name" value="Terpenoid synthases"/>
    <property type="match status" value="1"/>
</dbReference>
<keyword evidence="2" id="KW-0808">Transferase</keyword>
<name>A0A319DLL3_9EURO</name>
<keyword evidence="7" id="KW-1185">Reference proteome</keyword>
<dbReference type="PANTHER" id="PTHR12001:SF72">
    <property type="entry name" value="THIJ_PFPI FAMILY PROTEIN (AFU_ORTHOLOGUE AFUA_3G01210)-RELATED"/>
    <property type="match status" value="1"/>
</dbReference>
<evidence type="ECO:0000256" key="5">
    <source>
        <dbReference type="ARBA" id="ARBA00023229"/>
    </source>
</evidence>
<dbReference type="GO" id="GO:0046165">
    <property type="term" value="P:alcohol biosynthetic process"/>
    <property type="evidence" value="ECO:0007669"/>
    <property type="project" value="UniProtKB-ARBA"/>
</dbReference>
<protein>
    <recommendedName>
        <fullName evidence="8">Terpenoid synthase</fullName>
    </recommendedName>
</protein>
<dbReference type="GO" id="GO:0008299">
    <property type="term" value="P:isoprenoid biosynthetic process"/>
    <property type="evidence" value="ECO:0007669"/>
    <property type="project" value="UniProtKB-KW"/>
</dbReference>
<keyword evidence="5" id="KW-0414">Isoprene biosynthesis</keyword>
<dbReference type="AlphaFoldDB" id="A0A319DLL3"/>
<proteinExistence type="predicted"/>
<dbReference type="VEuPathDB" id="FungiDB:BO71DRAFT_459976"/>
<sequence>MEFSATWIHSIAVEEVKLRKFGAFTTLPVRISKYNDVASTAARKLACNWDASLGMHSSNRQLPAVGSWGDLLALTIPEVLPERISTAVRLAELGRLCDAFCNQLDYQSRREGYEMLNKCFDLCSSLSCSCSSSSCRKESGGKQAQMRTLVSEVIVEVIQIDREHGMHIIDLYRQSVTPESSFGCRNSSPFRTFWPILEFAIALRLSDTDRILLQNIKSVVDECLALNDEYWSGKDKNSGMRDTDFCGWMNGLSVDGEREDLKRRIVGLEMRYLSLRAEFYWQYPAESIRLRRWIEAAGIAMASYNYWHASSSSSSSGSGCCSSCSTESLTCVSRSTSACSTQSQETRFHSTHYKEKEDSSVLTAPTSYIGSFSSPQVLNMIPSAINTWIRAPAASISCISSIVTSLHNGITILEDINTKTALRYNQPATHTVFGTPQAANSAHYTFIQSVANVQKMNDPGCATEILVGGLRRFYTGKSRELSWSYTACIPSEHEYLSAIDDTTGSLYTIMVSLLQAESCAPRHCQPDLMPLAMLLARFTRVKEEYLSFRNKEMREGGSSSDEFSLSYPIVRLVNCRPDCRGQVSKLIFERKETSKDNDCACDKDRKSDNCGYNVNYSCLMLLLNQYGALSATREFLRDMEDSIEKEIMQIEKLTGEVNPVMRLVLSRLREGLMC</sequence>
<dbReference type="Pfam" id="PF00348">
    <property type="entry name" value="polyprenyl_synt"/>
    <property type="match status" value="1"/>
</dbReference>
<reference evidence="6 7" key="1">
    <citation type="submission" date="2018-02" db="EMBL/GenBank/DDBJ databases">
        <title>The genomes of Aspergillus section Nigri reveals drivers in fungal speciation.</title>
        <authorList>
            <consortium name="DOE Joint Genome Institute"/>
            <person name="Vesth T.C."/>
            <person name="Nybo J."/>
            <person name="Theobald S."/>
            <person name="Brandl J."/>
            <person name="Frisvad J.C."/>
            <person name="Nielsen K.F."/>
            <person name="Lyhne E.K."/>
            <person name="Kogle M.E."/>
            <person name="Kuo A."/>
            <person name="Riley R."/>
            <person name="Clum A."/>
            <person name="Nolan M."/>
            <person name="Lipzen A."/>
            <person name="Salamov A."/>
            <person name="Henrissat B."/>
            <person name="Wiebenga A."/>
            <person name="De vries R.P."/>
            <person name="Grigoriev I.V."/>
            <person name="Mortensen U.H."/>
            <person name="Andersen M.R."/>
            <person name="Baker S.E."/>
        </authorList>
    </citation>
    <scope>NUCLEOTIDE SEQUENCE [LARGE SCALE GENOMIC DNA]</scope>
    <source>
        <strain evidence="6 7">CBS 707.79</strain>
    </source>
</reference>
<dbReference type="InterPro" id="IPR000092">
    <property type="entry name" value="Polyprenyl_synt"/>
</dbReference>
<dbReference type="EMBL" id="KZ825811">
    <property type="protein sequence ID" value="PYH98475.1"/>
    <property type="molecule type" value="Genomic_DNA"/>
</dbReference>
<dbReference type="STRING" id="1448320.A0A319DLL3"/>
<comment type="pathway">
    <text evidence="1">Secondary metabolite biosynthesis.</text>
</comment>
<evidence type="ECO:0000256" key="1">
    <source>
        <dbReference type="ARBA" id="ARBA00005179"/>
    </source>
</evidence>
<evidence type="ECO:0008006" key="8">
    <source>
        <dbReference type="Google" id="ProtNLM"/>
    </source>
</evidence>
<keyword evidence="3" id="KW-0479">Metal-binding</keyword>
<organism evidence="6 7">
    <name type="scientific">Aspergillus ellipticus CBS 707.79</name>
    <dbReference type="NCBI Taxonomy" id="1448320"/>
    <lineage>
        <taxon>Eukaryota</taxon>
        <taxon>Fungi</taxon>
        <taxon>Dikarya</taxon>
        <taxon>Ascomycota</taxon>
        <taxon>Pezizomycotina</taxon>
        <taxon>Eurotiomycetes</taxon>
        <taxon>Eurotiomycetidae</taxon>
        <taxon>Eurotiales</taxon>
        <taxon>Aspergillaceae</taxon>
        <taxon>Aspergillus</taxon>
        <taxon>Aspergillus subgen. Circumdati</taxon>
    </lineage>
</organism>
<dbReference type="OrthoDB" id="6921389at2759"/>
<dbReference type="GO" id="GO:0046872">
    <property type="term" value="F:metal ion binding"/>
    <property type="evidence" value="ECO:0007669"/>
    <property type="project" value="UniProtKB-KW"/>
</dbReference>
<evidence type="ECO:0000256" key="3">
    <source>
        <dbReference type="ARBA" id="ARBA00022723"/>
    </source>
</evidence>